<keyword evidence="1" id="KW-0812">Transmembrane</keyword>
<keyword evidence="1" id="KW-0472">Membrane</keyword>
<dbReference type="AlphaFoldDB" id="A0A9P5UB54"/>
<reference evidence="2" key="1">
    <citation type="submission" date="2020-11" db="EMBL/GenBank/DDBJ databases">
        <authorList>
            <consortium name="DOE Joint Genome Institute"/>
            <person name="Ahrendt S."/>
            <person name="Riley R."/>
            <person name="Andreopoulos W."/>
            <person name="Labutti K."/>
            <person name="Pangilinan J."/>
            <person name="Ruiz-Duenas F.J."/>
            <person name="Barrasa J.M."/>
            <person name="Sanchez-Garcia M."/>
            <person name="Camarero S."/>
            <person name="Miyauchi S."/>
            <person name="Serrano A."/>
            <person name="Linde D."/>
            <person name="Babiker R."/>
            <person name="Drula E."/>
            <person name="Ayuso-Fernandez I."/>
            <person name="Pacheco R."/>
            <person name="Padilla G."/>
            <person name="Ferreira P."/>
            <person name="Barriuso J."/>
            <person name="Kellner H."/>
            <person name="Castanera R."/>
            <person name="Alfaro M."/>
            <person name="Ramirez L."/>
            <person name="Pisabarro A.G."/>
            <person name="Kuo A."/>
            <person name="Tritt A."/>
            <person name="Lipzen A."/>
            <person name="He G."/>
            <person name="Yan M."/>
            <person name="Ng V."/>
            <person name="Cullen D."/>
            <person name="Martin F."/>
            <person name="Rosso M.-N."/>
            <person name="Henrissat B."/>
            <person name="Hibbett D."/>
            <person name="Martinez A.T."/>
            <person name="Grigoriev I.V."/>
        </authorList>
    </citation>
    <scope>NUCLEOTIDE SEQUENCE</scope>
    <source>
        <strain evidence="2">AH 40177</strain>
    </source>
</reference>
<feature type="transmembrane region" description="Helical" evidence="1">
    <location>
        <begin position="179"/>
        <end position="201"/>
    </location>
</feature>
<evidence type="ECO:0000313" key="3">
    <source>
        <dbReference type="Proteomes" id="UP000772434"/>
    </source>
</evidence>
<evidence type="ECO:0000256" key="1">
    <source>
        <dbReference type="SAM" id="Phobius"/>
    </source>
</evidence>
<feature type="transmembrane region" description="Helical" evidence="1">
    <location>
        <begin position="20"/>
        <end position="45"/>
    </location>
</feature>
<name>A0A9P5UB54_9AGAR</name>
<gene>
    <name evidence="2" type="ORF">BDP27DRAFT_387058</name>
</gene>
<keyword evidence="1" id="KW-1133">Transmembrane helix</keyword>
<feature type="transmembrane region" description="Helical" evidence="1">
    <location>
        <begin position="250"/>
        <end position="270"/>
    </location>
</feature>
<feature type="transmembrane region" description="Helical" evidence="1">
    <location>
        <begin position="221"/>
        <end position="244"/>
    </location>
</feature>
<keyword evidence="3" id="KW-1185">Reference proteome</keyword>
<evidence type="ECO:0000313" key="2">
    <source>
        <dbReference type="EMBL" id="KAF9072736.1"/>
    </source>
</evidence>
<sequence length="308" mass="33715">MSTSAGIDTPSELTFERSLYVGIQITGILYGLQLAIYVLSCHLILRSPRAQKQDTSLYIVFGGVLVVLWTIALACNAIFGQNAWIDHRDIEGGPTAYISSHISDPYNTTGTTAGVMMNFLSDALLIYRCYMIWGSCWKVILFPVLLWLGGLSMSILLIYESAQPGANFFVGHAVDFGIPYISLTISLNIIVTALICGRLLYLRRQVGNVLGQSYAKMYTSLVAILIESAALFTALGIVYVIVYARKSQSSIALVQVWGDFCAISPQLIILRVAMGQGWTKDTVGKLTSPSITFIHDFDADDKNLSSIV</sequence>
<comment type="caution">
    <text evidence="2">The sequence shown here is derived from an EMBL/GenBank/DDBJ whole genome shotgun (WGS) entry which is preliminary data.</text>
</comment>
<protein>
    <submittedName>
        <fullName evidence="2">Uncharacterized protein</fullName>
    </submittedName>
</protein>
<proteinExistence type="predicted"/>
<dbReference type="Proteomes" id="UP000772434">
    <property type="component" value="Unassembled WGS sequence"/>
</dbReference>
<feature type="transmembrane region" description="Helical" evidence="1">
    <location>
        <begin position="139"/>
        <end position="159"/>
    </location>
</feature>
<feature type="transmembrane region" description="Helical" evidence="1">
    <location>
        <begin position="109"/>
        <end position="127"/>
    </location>
</feature>
<accession>A0A9P5UB54</accession>
<feature type="transmembrane region" description="Helical" evidence="1">
    <location>
        <begin position="57"/>
        <end position="79"/>
    </location>
</feature>
<dbReference type="OrthoDB" id="3245627at2759"/>
<dbReference type="EMBL" id="JADNRY010000022">
    <property type="protein sequence ID" value="KAF9072736.1"/>
    <property type="molecule type" value="Genomic_DNA"/>
</dbReference>
<organism evidence="2 3">
    <name type="scientific">Rhodocollybia butyracea</name>
    <dbReference type="NCBI Taxonomy" id="206335"/>
    <lineage>
        <taxon>Eukaryota</taxon>
        <taxon>Fungi</taxon>
        <taxon>Dikarya</taxon>
        <taxon>Basidiomycota</taxon>
        <taxon>Agaricomycotina</taxon>
        <taxon>Agaricomycetes</taxon>
        <taxon>Agaricomycetidae</taxon>
        <taxon>Agaricales</taxon>
        <taxon>Marasmiineae</taxon>
        <taxon>Omphalotaceae</taxon>
        <taxon>Rhodocollybia</taxon>
    </lineage>
</organism>